<dbReference type="EMBL" id="CP003380">
    <property type="protein sequence ID" value="AFJ02014.1"/>
    <property type="molecule type" value="Genomic_DNA"/>
</dbReference>
<keyword evidence="4" id="KW-1185">Reference proteome</keyword>
<organism evidence="3 4">
    <name type="scientific">Methylophaga frappieri (strain ATCC BAA-2434 / DSM 25690 / JAM7)</name>
    <dbReference type="NCBI Taxonomy" id="754477"/>
    <lineage>
        <taxon>Bacteria</taxon>
        <taxon>Pseudomonadati</taxon>
        <taxon>Pseudomonadota</taxon>
        <taxon>Gammaproteobacteria</taxon>
        <taxon>Thiotrichales</taxon>
        <taxon>Piscirickettsiaceae</taxon>
        <taxon>Methylophaga</taxon>
    </lineage>
</organism>
<dbReference type="STRING" id="754477.Q7C_845"/>
<name>I1YGH1_METFJ</name>
<feature type="domain" description="Bacteriophage tail tape measure N-terminal" evidence="2">
    <location>
        <begin position="103"/>
        <end position="307"/>
    </location>
</feature>
<keyword evidence="1" id="KW-0175">Coiled coil</keyword>
<dbReference type="InterPro" id="IPR009628">
    <property type="entry name" value="Phage_tape_measure_N"/>
</dbReference>
<accession>I1YGH1</accession>
<evidence type="ECO:0000313" key="3">
    <source>
        <dbReference type="EMBL" id="AFJ02014.1"/>
    </source>
</evidence>
<evidence type="ECO:0000256" key="1">
    <source>
        <dbReference type="SAM" id="Coils"/>
    </source>
</evidence>
<sequence>MADKNLDLALRIRTDLKQAVGELNALESELTSLDGAGKKAGAGLDKTASSANKAIVNFGRMTPAVNNAEQGLLRFQRIANQLNKTMPGIAPGALTTGIREQSRQMGAATLSVKQYRQAMRQLPAQITDIGTSLASGMPIWLVAIQQGGQIRDSFGGTREAGKALLSTIKPMPILYGSIAAAALSVVVAHEKGAAETRRFNEALINTGNASGTSTDKLNEMAERLDNIAGTRRNAAAALAEITETGKFTEQQIEQIGLTAIQMQIATGRAVSATVEEFVALSEDPVEAITKLNDQYHFLDAAIYSNIKSLQDQGKEVEAIDLAINTYANTMQQRADEVAGNLGILERGWKAIKNAAAEGWDAMLDIGRADTLQERLDQVESQLNRRMRGPANQQSERRAELEAERRRLQLLIQQRDELARNESAQKKADAEAISAMQAIDKLTQLNLSNEEKRVLAIKEYKDQLEAIRNVNPNDERLDDARVARNIAGINARYQDRNSGSDRDRAAEQAARDAERLAESQQRYVEQLERTAATANKTAAELRAYELTEQSLTGELKQRATAALSAIDAQEKMQQAMEDGRQLSSIQTQILQLEGNTMAARQAQLDQQFGELRDRFVQRGDQAGAAFIDKLINLEMARTRLTQVQDEISRILADQQRVEDSINVQQDAGLINEVEARKQILDLHKQTAAVLEQQRPVLEKLAQMPGVIGQNAAAALAALDTQALRLKTTTTELATTVKQGLEQGLNNAITGLADGTLTLRDAIGTLVESIGRALIQLAAQQAAVSIVGGFGGGGFLDFLGFADGGWTGPGSKYQPAGIVHAGEYVQPQSVMREPGAMAFMESFRQNGMAALSRFRGYAEGGLVGGSGHLPEQSGGQARKSGATHLNQYIALDPQELADSIASTPNFGQSIMTVIRTERRQVSTILDGG</sequence>
<dbReference type="KEGG" id="mec:Q7C_845"/>
<protein>
    <submittedName>
        <fullName evidence="3">Phage tail length tape-measure protein 1</fullName>
    </submittedName>
</protein>
<dbReference type="eggNOG" id="COG5281">
    <property type="taxonomic scope" value="Bacteria"/>
</dbReference>
<evidence type="ECO:0000259" key="2">
    <source>
        <dbReference type="Pfam" id="PF06791"/>
    </source>
</evidence>
<gene>
    <name evidence="3" type="ordered locus">Q7C_845</name>
</gene>
<feature type="coiled-coil region" evidence="1">
    <location>
        <begin position="509"/>
        <end position="543"/>
    </location>
</feature>
<dbReference type="PATRIC" id="fig|754477.3.peg.834"/>
<reference evidence="3 4" key="1">
    <citation type="journal article" date="2012" name="J. Bacteriol.">
        <title>Complete genome sequences of Methylophaga sp. strain JAM1 and Methylophaga sp. strain JAM7.</title>
        <authorList>
            <person name="Villeneuve C."/>
            <person name="Martineau C."/>
            <person name="Mauffrey F."/>
            <person name="Villemur R."/>
        </authorList>
    </citation>
    <scope>NUCLEOTIDE SEQUENCE [LARGE SCALE GENOMIC DNA]</scope>
    <source>
        <strain evidence="3 4">JAM7</strain>
    </source>
</reference>
<feature type="coiled-coil region" evidence="1">
    <location>
        <begin position="390"/>
        <end position="420"/>
    </location>
</feature>
<feature type="coiled-coil region" evidence="1">
    <location>
        <begin position="9"/>
        <end position="36"/>
    </location>
</feature>
<dbReference type="eggNOG" id="COG5185">
    <property type="taxonomic scope" value="Bacteria"/>
</dbReference>
<dbReference type="AlphaFoldDB" id="I1YGH1"/>
<proteinExistence type="predicted"/>
<dbReference type="Pfam" id="PF06791">
    <property type="entry name" value="TMP_2"/>
    <property type="match status" value="1"/>
</dbReference>
<dbReference type="HOGENOM" id="CLU_008450_0_3_6"/>
<evidence type="ECO:0000313" key="4">
    <source>
        <dbReference type="Proteomes" id="UP000009145"/>
    </source>
</evidence>
<dbReference type="Proteomes" id="UP000009145">
    <property type="component" value="Chromosome"/>
</dbReference>